<dbReference type="PROSITE" id="PS00041">
    <property type="entry name" value="HTH_ARAC_FAMILY_1"/>
    <property type="match status" value="1"/>
</dbReference>
<dbReference type="Gene3D" id="2.60.120.10">
    <property type="entry name" value="Jelly Rolls"/>
    <property type="match status" value="1"/>
</dbReference>
<dbReference type="GO" id="GO:0003700">
    <property type="term" value="F:DNA-binding transcription factor activity"/>
    <property type="evidence" value="ECO:0007669"/>
    <property type="project" value="InterPro"/>
</dbReference>
<dbReference type="Proteomes" id="UP000289794">
    <property type="component" value="Chromosome"/>
</dbReference>
<dbReference type="PANTHER" id="PTHR43280:SF28">
    <property type="entry name" value="HTH-TYPE TRANSCRIPTIONAL ACTIVATOR RHAS"/>
    <property type="match status" value="1"/>
</dbReference>
<dbReference type="PROSITE" id="PS01124">
    <property type="entry name" value="HTH_ARAC_FAMILY_2"/>
    <property type="match status" value="1"/>
</dbReference>
<dbReference type="SUPFAM" id="SSF51215">
    <property type="entry name" value="Regulatory protein AraC"/>
    <property type="match status" value="1"/>
</dbReference>
<dbReference type="InterPro" id="IPR020449">
    <property type="entry name" value="Tscrpt_reg_AraC-type_HTH"/>
</dbReference>
<dbReference type="InterPro" id="IPR014710">
    <property type="entry name" value="RmlC-like_jellyroll"/>
</dbReference>
<dbReference type="Pfam" id="PF12833">
    <property type="entry name" value="HTH_18"/>
    <property type="match status" value="1"/>
</dbReference>
<dbReference type="Pfam" id="PF02311">
    <property type="entry name" value="AraC_binding"/>
    <property type="match status" value="1"/>
</dbReference>
<feature type="domain" description="HTH araC/xylS-type" evidence="4">
    <location>
        <begin position="196"/>
        <end position="294"/>
    </location>
</feature>
<dbReference type="Gene3D" id="1.10.10.60">
    <property type="entry name" value="Homeodomain-like"/>
    <property type="match status" value="2"/>
</dbReference>
<sequence length="295" mass="33739">MLGNRDLLIHRTAVSLLSLQFNHCGIQECSPGYQYGFYMKPYHLIHFVLKGSGTLETEGRTYNVRSGQAFYIPSGTSGHYQASRTDPWKYTWIGFFCDSRSPFVEMLFGKDRVADICLPPDELERLILSILTVTDPRLQNVRSYSRNEYPGEQFFPVSQPEKCLEVNSRMLHLFARLIETQACYCPSSIREKDYAQDARAFIDSCYSEPIKIQDVADVLHIHPNYLCSVFKTAYGQTPREYLKALRMERASTLLLRTEQPVSTIAASVGFSSPFQFSAMFKKYFGLSPAAYRKEG</sequence>
<protein>
    <submittedName>
        <fullName evidence="5">Melibiose operon regulatory protein</fullName>
    </submittedName>
</protein>
<evidence type="ECO:0000256" key="3">
    <source>
        <dbReference type="ARBA" id="ARBA00023163"/>
    </source>
</evidence>
<dbReference type="InterPro" id="IPR018060">
    <property type="entry name" value="HTH_AraC"/>
</dbReference>
<gene>
    <name evidence="5" type="primary">melR_4</name>
    <name evidence="5" type="ORF">PMF13cell1_01658</name>
</gene>
<evidence type="ECO:0000259" key="4">
    <source>
        <dbReference type="PROSITE" id="PS01124"/>
    </source>
</evidence>
<dbReference type="GO" id="GO:0043565">
    <property type="term" value="F:sequence-specific DNA binding"/>
    <property type="evidence" value="ECO:0007669"/>
    <property type="project" value="InterPro"/>
</dbReference>
<dbReference type="AlphaFoldDB" id="A0A4P6LY12"/>
<dbReference type="SMART" id="SM00342">
    <property type="entry name" value="HTH_ARAC"/>
    <property type="match status" value="1"/>
</dbReference>
<keyword evidence="2" id="KW-0238">DNA-binding</keyword>
<keyword evidence="3" id="KW-0804">Transcription</keyword>
<evidence type="ECO:0000313" key="5">
    <source>
        <dbReference type="EMBL" id="QBE96120.1"/>
    </source>
</evidence>
<dbReference type="CDD" id="cd06986">
    <property type="entry name" value="cupin_MmsR-like_N"/>
    <property type="match status" value="1"/>
</dbReference>
<dbReference type="InterPro" id="IPR003313">
    <property type="entry name" value="AraC-bd"/>
</dbReference>
<organism evidence="5 6">
    <name type="scientific">Blautia producta</name>
    <dbReference type="NCBI Taxonomy" id="33035"/>
    <lineage>
        <taxon>Bacteria</taxon>
        <taxon>Bacillati</taxon>
        <taxon>Bacillota</taxon>
        <taxon>Clostridia</taxon>
        <taxon>Lachnospirales</taxon>
        <taxon>Lachnospiraceae</taxon>
        <taxon>Blautia</taxon>
    </lineage>
</organism>
<keyword evidence="1" id="KW-0805">Transcription regulation</keyword>
<evidence type="ECO:0000313" key="6">
    <source>
        <dbReference type="Proteomes" id="UP000289794"/>
    </source>
</evidence>
<dbReference type="InterPro" id="IPR009057">
    <property type="entry name" value="Homeodomain-like_sf"/>
</dbReference>
<reference evidence="5 6" key="1">
    <citation type="submission" date="2019-01" db="EMBL/GenBank/DDBJ databases">
        <title>PMF-metabolizing Aryl O-demethylase.</title>
        <authorList>
            <person name="Kim M."/>
        </authorList>
    </citation>
    <scope>NUCLEOTIDE SEQUENCE [LARGE SCALE GENOMIC DNA]</scope>
    <source>
        <strain evidence="5 6">PMF1</strain>
    </source>
</reference>
<dbReference type="EMBL" id="CP035945">
    <property type="protein sequence ID" value="QBE96120.1"/>
    <property type="molecule type" value="Genomic_DNA"/>
</dbReference>
<proteinExistence type="predicted"/>
<dbReference type="PANTHER" id="PTHR43280">
    <property type="entry name" value="ARAC-FAMILY TRANSCRIPTIONAL REGULATOR"/>
    <property type="match status" value="1"/>
</dbReference>
<evidence type="ECO:0000256" key="1">
    <source>
        <dbReference type="ARBA" id="ARBA00023015"/>
    </source>
</evidence>
<name>A0A4P6LY12_9FIRM</name>
<dbReference type="PRINTS" id="PR00032">
    <property type="entry name" value="HTHARAC"/>
</dbReference>
<dbReference type="KEGG" id="bpro:PMF13cell1_01658"/>
<dbReference type="InterPro" id="IPR037923">
    <property type="entry name" value="HTH-like"/>
</dbReference>
<evidence type="ECO:0000256" key="2">
    <source>
        <dbReference type="ARBA" id="ARBA00023125"/>
    </source>
</evidence>
<dbReference type="SUPFAM" id="SSF46689">
    <property type="entry name" value="Homeodomain-like"/>
    <property type="match status" value="2"/>
</dbReference>
<accession>A0A4P6LY12</accession>
<dbReference type="RefSeq" id="WP_165392406.1">
    <property type="nucleotide sequence ID" value="NZ_CP035945.1"/>
</dbReference>
<dbReference type="InterPro" id="IPR018062">
    <property type="entry name" value="HTH_AraC-typ_CS"/>
</dbReference>